<dbReference type="GO" id="GO:0006808">
    <property type="term" value="P:regulation of nitrogen utilization"/>
    <property type="evidence" value="ECO:0007669"/>
    <property type="project" value="InterPro"/>
</dbReference>
<comment type="caution">
    <text evidence="1">The sequence shown here is derived from an EMBL/GenBank/DDBJ whole genome shotgun (WGS) entry which is preliminary data.</text>
</comment>
<evidence type="ECO:0000313" key="2">
    <source>
        <dbReference type="Proteomes" id="UP001285636"/>
    </source>
</evidence>
<proteinExistence type="predicted"/>
<dbReference type="InterPro" id="IPR015867">
    <property type="entry name" value="N-reg_PII/ATP_PRibTrfase_C"/>
</dbReference>
<dbReference type="Pfam" id="PF00543">
    <property type="entry name" value="P-II"/>
    <property type="match status" value="2"/>
</dbReference>
<dbReference type="AlphaFoldDB" id="A0AAJ2NKK8"/>
<reference evidence="1" key="1">
    <citation type="submission" date="2023-10" db="EMBL/GenBank/DDBJ databases">
        <title>Screening of Alkalihalophilus pseudofirmusBZ-TG-HK211 and Its Alleviation of Salt Stress on Rapeseed Growth.</title>
        <authorList>
            <person name="Zhao B."/>
            <person name="Guo T."/>
        </authorList>
    </citation>
    <scope>NUCLEOTIDE SEQUENCE</scope>
    <source>
        <strain evidence="1">BZ-TG-HK211</strain>
    </source>
</reference>
<protein>
    <submittedName>
        <fullName evidence="1">P-II family nitrogen regulator</fullName>
    </submittedName>
</protein>
<dbReference type="InterPro" id="IPR011322">
    <property type="entry name" value="N-reg_PII-like_a/b"/>
</dbReference>
<dbReference type="EMBL" id="JAWJAY010000001">
    <property type="protein sequence ID" value="MDV2884434.1"/>
    <property type="molecule type" value="Genomic_DNA"/>
</dbReference>
<dbReference type="Proteomes" id="UP001285636">
    <property type="component" value="Unassembled WGS sequence"/>
</dbReference>
<evidence type="ECO:0000313" key="1">
    <source>
        <dbReference type="EMBL" id="MDV2884434.1"/>
    </source>
</evidence>
<dbReference type="SMART" id="SM00938">
    <property type="entry name" value="P-II"/>
    <property type="match status" value="1"/>
</dbReference>
<dbReference type="GO" id="GO:0030234">
    <property type="term" value="F:enzyme regulator activity"/>
    <property type="evidence" value="ECO:0007669"/>
    <property type="project" value="InterPro"/>
</dbReference>
<dbReference type="InterPro" id="IPR002187">
    <property type="entry name" value="N-reg_PII"/>
</dbReference>
<name>A0AAJ2NKK8_ALKPS</name>
<organism evidence="1 2">
    <name type="scientific">Alkalihalophilus pseudofirmus</name>
    <name type="common">Bacillus pseudofirmus</name>
    <dbReference type="NCBI Taxonomy" id="79885"/>
    <lineage>
        <taxon>Bacteria</taxon>
        <taxon>Bacillati</taxon>
        <taxon>Bacillota</taxon>
        <taxon>Bacilli</taxon>
        <taxon>Bacillales</taxon>
        <taxon>Bacillaceae</taxon>
        <taxon>Alkalihalophilus</taxon>
    </lineage>
</organism>
<sequence length="240" mass="26014">MKLRREHQLFVSIVKKHQAQKLVLAAKKAGAEGATILYAKGSGIREKKTFLGIPVHYEKEVILTIAKKNVMEQIIYHVTLAGNLNQSGKGIGFVLDLKQLTGIAHLLEDPADAEDTLIEEDEGVMPKEDIPFDLIVTIVKKGDAGKVIDSSLEAGAEGGTVLGGRGSGIHEKASFLNIPIEPEKEVVLTLIHRKKTKKVLHAIESGVGLNQSGKGIAFVLDVDRVVGINHVIDELKQIDE</sequence>
<dbReference type="RefSeq" id="WP_323465958.1">
    <property type="nucleotide sequence ID" value="NZ_CP144224.1"/>
</dbReference>
<gene>
    <name evidence="1" type="ORF">RYX45_04525</name>
</gene>
<dbReference type="SUPFAM" id="SSF54913">
    <property type="entry name" value="GlnB-like"/>
    <property type="match status" value="2"/>
</dbReference>
<dbReference type="Gene3D" id="3.30.70.120">
    <property type="match status" value="2"/>
</dbReference>
<accession>A0AAJ2NKK8</accession>
<dbReference type="PROSITE" id="PS51343">
    <property type="entry name" value="PII_GLNB_DOM"/>
    <property type="match status" value="2"/>
</dbReference>